<evidence type="ECO:0000313" key="2">
    <source>
        <dbReference type="EMBL" id="GLY77136.1"/>
    </source>
</evidence>
<evidence type="ECO:0000259" key="1">
    <source>
        <dbReference type="Pfam" id="PF12697"/>
    </source>
</evidence>
<proteinExistence type="predicted"/>
<sequence length="230" mass="25260">MTRLHVREWGEGDRVAVLVHGLSGDSSGWLQVAPELARRGYRVLAPDLTGHGQSPRGEYSRERWADDLLETLPARPDLAIGHSLGGVLLAMIVDRLHPARAVYEDPAWYPAEGGYGAGMPAIADAKNWTIDDLKRAFPHWSAQAHEARLAAFERWDPATTHMRYVETAYVPVIPSVPSLVLLADPSALIPPHRAEEFTAAGFELRTVPGTSHNIHNDDLDGFLAALDGWL</sequence>
<dbReference type="InterPro" id="IPR000073">
    <property type="entry name" value="AB_hydrolase_1"/>
</dbReference>
<dbReference type="SUPFAM" id="SSF53474">
    <property type="entry name" value="alpha/beta-Hydrolases"/>
    <property type="match status" value="1"/>
</dbReference>
<dbReference type="RefSeq" id="WP_285626266.1">
    <property type="nucleotide sequence ID" value="NZ_BSTJ01000007.1"/>
</dbReference>
<dbReference type="EMBL" id="BSTJ01000007">
    <property type="protein sequence ID" value="GLY77136.1"/>
    <property type="molecule type" value="Genomic_DNA"/>
</dbReference>
<dbReference type="Proteomes" id="UP001165135">
    <property type="component" value="Unassembled WGS sequence"/>
</dbReference>
<dbReference type="GO" id="GO:0016020">
    <property type="term" value="C:membrane"/>
    <property type="evidence" value="ECO:0007669"/>
    <property type="project" value="TreeGrafter"/>
</dbReference>
<keyword evidence="2" id="KW-0378">Hydrolase</keyword>
<dbReference type="InterPro" id="IPR050266">
    <property type="entry name" value="AB_hydrolase_sf"/>
</dbReference>
<name>A0A9W6VT08_9ACTN</name>
<feature type="domain" description="AB hydrolase-1" evidence="1">
    <location>
        <begin position="17"/>
        <end position="224"/>
    </location>
</feature>
<gene>
    <name evidence="2" type="ORF">Airi01_054030</name>
</gene>
<dbReference type="PANTHER" id="PTHR43798:SF33">
    <property type="entry name" value="HYDROLASE, PUTATIVE (AFU_ORTHOLOGUE AFUA_2G14860)-RELATED"/>
    <property type="match status" value="1"/>
</dbReference>
<organism evidence="2 3">
    <name type="scientific">Actinoallomurus iriomotensis</name>
    <dbReference type="NCBI Taxonomy" id="478107"/>
    <lineage>
        <taxon>Bacteria</taxon>
        <taxon>Bacillati</taxon>
        <taxon>Actinomycetota</taxon>
        <taxon>Actinomycetes</taxon>
        <taxon>Streptosporangiales</taxon>
        <taxon>Thermomonosporaceae</taxon>
        <taxon>Actinoallomurus</taxon>
    </lineage>
</organism>
<dbReference type="InterPro" id="IPR029058">
    <property type="entry name" value="AB_hydrolase_fold"/>
</dbReference>
<dbReference type="AlphaFoldDB" id="A0A9W6VT08"/>
<evidence type="ECO:0000313" key="3">
    <source>
        <dbReference type="Proteomes" id="UP001165135"/>
    </source>
</evidence>
<accession>A0A9W6VT08</accession>
<comment type="caution">
    <text evidence="2">The sequence shown here is derived from an EMBL/GenBank/DDBJ whole genome shotgun (WGS) entry which is preliminary data.</text>
</comment>
<dbReference type="PANTHER" id="PTHR43798">
    <property type="entry name" value="MONOACYLGLYCEROL LIPASE"/>
    <property type="match status" value="1"/>
</dbReference>
<dbReference type="Gene3D" id="3.40.50.1820">
    <property type="entry name" value="alpha/beta hydrolase"/>
    <property type="match status" value="1"/>
</dbReference>
<protein>
    <submittedName>
        <fullName evidence="2">Alpha/beta hydrolase</fullName>
    </submittedName>
</protein>
<reference evidence="2" key="1">
    <citation type="submission" date="2023-03" db="EMBL/GenBank/DDBJ databases">
        <title>Actinoallomurus iriomotensis NBRC 103681.</title>
        <authorList>
            <person name="Ichikawa N."/>
            <person name="Sato H."/>
            <person name="Tonouchi N."/>
        </authorList>
    </citation>
    <scope>NUCLEOTIDE SEQUENCE</scope>
    <source>
        <strain evidence="2">NBRC 103681</strain>
    </source>
</reference>
<dbReference type="Pfam" id="PF12697">
    <property type="entry name" value="Abhydrolase_6"/>
    <property type="match status" value="1"/>
</dbReference>
<dbReference type="GO" id="GO:0016787">
    <property type="term" value="F:hydrolase activity"/>
    <property type="evidence" value="ECO:0007669"/>
    <property type="project" value="UniProtKB-KW"/>
</dbReference>